<reference evidence="2" key="1">
    <citation type="submission" date="2022-11" db="UniProtKB">
        <authorList>
            <consortium name="WormBaseParasite"/>
        </authorList>
    </citation>
    <scope>IDENTIFICATION</scope>
</reference>
<proteinExistence type="predicted"/>
<dbReference type="Proteomes" id="UP000887566">
    <property type="component" value="Unplaced"/>
</dbReference>
<protein>
    <submittedName>
        <fullName evidence="2">Uncharacterized protein</fullName>
    </submittedName>
</protein>
<sequence>MFTLTKGTTKFGRELLAYRIDDKVLTFSVKDRPKGQYTRYSCVSCKTVVRKKMANAPTTCRVIRVRHGTSISTDDPAIGHNAECEPVFNCAFIVEQALRGASRDARSGTAAAPFAIAAEHLSHLPERVEQERALFPENTAPLQAVNAACSDPDILSRRLRKGKSSTKNALKMRNKFDVPSAYKKTLCNQDYLIHRDEDLGMMLFGSPEAVQRLQESEEWKMDGTFDRCPDQFQQLYTVFGSVNGGESIALLHAVMTKSTI</sequence>
<accession>A0A914X2U0</accession>
<dbReference type="WBParaSite" id="PSAMB.scaffold6419size9540.g28462.t1">
    <property type="protein sequence ID" value="PSAMB.scaffold6419size9540.g28462.t1"/>
    <property type="gene ID" value="PSAMB.scaffold6419size9540.g28462"/>
</dbReference>
<name>A0A914X2U0_9BILA</name>
<evidence type="ECO:0000313" key="2">
    <source>
        <dbReference type="WBParaSite" id="PSAMB.scaffold6419size9540.g28462.t1"/>
    </source>
</evidence>
<evidence type="ECO:0000313" key="1">
    <source>
        <dbReference type="Proteomes" id="UP000887566"/>
    </source>
</evidence>
<organism evidence="1 2">
    <name type="scientific">Plectus sambesii</name>
    <dbReference type="NCBI Taxonomy" id="2011161"/>
    <lineage>
        <taxon>Eukaryota</taxon>
        <taxon>Metazoa</taxon>
        <taxon>Ecdysozoa</taxon>
        <taxon>Nematoda</taxon>
        <taxon>Chromadorea</taxon>
        <taxon>Plectida</taxon>
        <taxon>Plectina</taxon>
        <taxon>Plectoidea</taxon>
        <taxon>Plectidae</taxon>
        <taxon>Plectus</taxon>
    </lineage>
</organism>
<keyword evidence="1" id="KW-1185">Reference proteome</keyword>
<dbReference type="AlphaFoldDB" id="A0A914X2U0"/>